<feature type="compositionally biased region" description="Basic and acidic residues" evidence="1">
    <location>
        <begin position="173"/>
        <end position="187"/>
    </location>
</feature>
<feature type="compositionally biased region" description="Acidic residues" evidence="1">
    <location>
        <begin position="107"/>
        <end position="124"/>
    </location>
</feature>
<dbReference type="EMBL" id="JASCZI010153433">
    <property type="protein sequence ID" value="MED6177362.1"/>
    <property type="molecule type" value="Genomic_DNA"/>
</dbReference>
<feature type="compositionally biased region" description="Acidic residues" evidence="1">
    <location>
        <begin position="134"/>
        <end position="172"/>
    </location>
</feature>
<evidence type="ECO:0000313" key="2">
    <source>
        <dbReference type="EMBL" id="MED6177362.1"/>
    </source>
</evidence>
<feature type="region of interest" description="Disordered" evidence="1">
    <location>
        <begin position="79"/>
        <end position="187"/>
    </location>
</feature>
<reference evidence="2 3" key="1">
    <citation type="journal article" date="2023" name="Plants (Basel)">
        <title>Bridging the Gap: Combining Genomics and Transcriptomics Approaches to Understand Stylosanthes scabra, an Orphan Legume from the Brazilian Caatinga.</title>
        <authorList>
            <person name="Ferreira-Neto J.R.C."/>
            <person name="da Silva M.D."/>
            <person name="Binneck E."/>
            <person name="de Melo N.F."/>
            <person name="da Silva R.H."/>
            <person name="de Melo A.L.T.M."/>
            <person name="Pandolfi V."/>
            <person name="Bustamante F.O."/>
            <person name="Brasileiro-Vidal A.C."/>
            <person name="Benko-Iseppon A.M."/>
        </authorList>
    </citation>
    <scope>NUCLEOTIDE SEQUENCE [LARGE SCALE GENOMIC DNA]</scope>
    <source>
        <tissue evidence="2">Leaves</tissue>
    </source>
</reference>
<feature type="compositionally biased region" description="Basic and acidic residues" evidence="1">
    <location>
        <begin position="45"/>
        <end position="57"/>
    </location>
</feature>
<feature type="compositionally biased region" description="Low complexity" evidence="1">
    <location>
        <begin position="79"/>
        <end position="92"/>
    </location>
</feature>
<evidence type="ECO:0000256" key="1">
    <source>
        <dbReference type="SAM" id="MobiDB-lite"/>
    </source>
</evidence>
<evidence type="ECO:0000313" key="3">
    <source>
        <dbReference type="Proteomes" id="UP001341840"/>
    </source>
</evidence>
<organism evidence="2 3">
    <name type="scientific">Stylosanthes scabra</name>
    <dbReference type="NCBI Taxonomy" id="79078"/>
    <lineage>
        <taxon>Eukaryota</taxon>
        <taxon>Viridiplantae</taxon>
        <taxon>Streptophyta</taxon>
        <taxon>Embryophyta</taxon>
        <taxon>Tracheophyta</taxon>
        <taxon>Spermatophyta</taxon>
        <taxon>Magnoliopsida</taxon>
        <taxon>eudicotyledons</taxon>
        <taxon>Gunneridae</taxon>
        <taxon>Pentapetalae</taxon>
        <taxon>rosids</taxon>
        <taxon>fabids</taxon>
        <taxon>Fabales</taxon>
        <taxon>Fabaceae</taxon>
        <taxon>Papilionoideae</taxon>
        <taxon>50 kb inversion clade</taxon>
        <taxon>dalbergioids sensu lato</taxon>
        <taxon>Dalbergieae</taxon>
        <taxon>Pterocarpus clade</taxon>
        <taxon>Stylosanthes</taxon>
    </lineage>
</organism>
<gene>
    <name evidence="2" type="ORF">PIB30_097452</name>
</gene>
<feature type="region of interest" description="Disordered" evidence="1">
    <location>
        <begin position="38"/>
        <end position="61"/>
    </location>
</feature>
<proteinExistence type="predicted"/>
<protein>
    <submittedName>
        <fullName evidence="2">Uncharacterized protein</fullName>
    </submittedName>
</protein>
<comment type="caution">
    <text evidence="2">The sequence shown here is derived from an EMBL/GenBank/DDBJ whole genome shotgun (WGS) entry which is preliminary data.</text>
</comment>
<name>A0ABU6VVB6_9FABA</name>
<keyword evidence="3" id="KW-1185">Reference proteome</keyword>
<sequence>MMPLQFRPTTGNIILKEGAIVNLLVGFHLSSNKLSLGSLIPTGKSRNEGSTKEDRIPIESFGRTTTKNANQSLVNPLFQAQPSAPSPLSSQPLPNPKGGFNAVQVEMDNEEEDEAEDEEGENDWLYELLKELENSDDEEDEESEDETEEEDEYESTEEDSEDEFVEEGDQAEEEARKKIGIKERFSS</sequence>
<accession>A0ABU6VVB6</accession>
<dbReference type="Proteomes" id="UP001341840">
    <property type="component" value="Unassembled WGS sequence"/>
</dbReference>